<evidence type="ECO:0000313" key="2">
    <source>
        <dbReference type="Proteomes" id="UP000183561"/>
    </source>
</evidence>
<sequence>MTVSRTEKHWEGTMWELPIEGGIPWLVWLLDLVINGS</sequence>
<dbReference type="Proteomes" id="UP000183561">
    <property type="component" value="Unassembled WGS sequence"/>
</dbReference>
<accession>A0A1H4LJW2</accession>
<protein>
    <submittedName>
        <fullName evidence="1">Uncharacterized protein</fullName>
    </submittedName>
</protein>
<keyword evidence="2" id="KW-1185">Reference proteome</keyword>
<dbReference type="AlphaFoldDB" id="A0A1H4LJW2"/>
<proteinExistence type="predicted"/>
<evidence type="ECO:0000313" key="1">
    <source>
        <dbReference type="EMBL" id="SEB70612.1"/>
    </source>
</evidence>
<gene>
    <name evidence="1" type="ORF">SAMN04490239_1310</name>
</gene>
<reference evidence="2" key="1">
    <citation type="submission" date="2016-10" db="EMBL/GenBank/DDBJ databases">
        <authorList>
            <person name="Varghese N."/>
            <person name="Submissions S."/>
        </authorList>
    </citation>
    <scope>NUCLEOTIDE SEQUENCE [LARGE SCALE GENOMIC DNA]</scope>
    <source>
        <strain evidence="2">DSM 44498</strain>
    </source>
</reference>
<dbReference type="EMBL" id="FNSV01000005">
    <property type="protein sequence ID" value="SEB70612.1"/>
    <property type="molecule type" value="Genomic_DNA"/>
</dbReference>
<name>A0A1H4LJW2_9NOCA</name>
<organism evidence="1 2">
    <name type="scientific">Rhodococcus koreensis</name>
    <dbReference type="NCBI Taxonomy" id="99653"/>
    <lineage>
        <taxon>Bacteria</taxon>
        <taxon>Bacillati</taxon>
        <taxon>Actinomycetota</taxon>
        <taxon>Actinomycetes</taxon>
        <taxon>Mycobacteriales</taxon>
        <taxon>Nocardiaceae</taxon>
        <taxon>Rhodococcus</taxon>
    </lineage>
</organism>